<keyword evidence="3" id="KW-1185">Reference proteome</keyword>
<evidence type="ECO:0000313" key="2">
    <source>
        <dbReference type="EMBL" id="QDT74077.1"/>
    </source>
</evidence>
<reference evidence="2 3" key="1">
    <citation type="submission" date="2019-02" db="EMBL/GenBank/DDBJ databases">
        <title>Deep-cultivation of Planctomycetes and their phenomic and genomic characterization uncovers novel biology.</title>
        <authorList>
            <person name="Wiegand S."/>
            <person name="Jogler M."/>
            <person name="Boedeker C."/>
            <person name="Pinto D."/>
            <person name="Vollmers J."/>
            <person name="Rivas-Marin E."/>
            <person name="Kohn T."/>
            <person name="Peeters S.H."/>
            <person name="Heuer A."/>
            <person name="Rast P."/>
            <person name="Oberbeckmann S."/>
            <person name="Bunk B."/>
            <person name="Jeske O."/>
            <person name="Meyerdierks A."/>
            <person name="Storesund J.E."/>
            <person name="Kallscheuer N."/>
            <person name="Luecker S."/>
            <person name="Lage O.M."/>
            <person name="Pohl T."/>
            <person name="Merkel B.J."/>
            <person name="Hornburger P."/>
            <person name="Mueller R.-W."/>
            <person name="Bruemmer F."/>
            <person name="Labrenz M."/>
            <person name="Spormann A.M."/>
            <person name="Op den Camp H."/>
            <person name="Overmann J."/>
            <person name="Amann R."/>
            <person name="Jetten M.S.M."/>
            <person name="Mascher T."/>
            <person name="Medema M.H."/>
            <person name="Devos D.P."/>
            <person name="Kaster A.-K."/>
            <person name="Ovreas L."/>
            <person name="Rohde M."/>
            <person name="Galperin M.Y."/>
            <person name="Jogler C."/>
        </authorList>
    </citation>
    <scope>NUCLEOTIDE SEQUENCE [LARGE SCALE GENOMIC DNA]</scope>
    <source>
        <strain evidence="2 3">I41</strain>
    </source>
</reference>
<feature type="signal peptide" evidence="1">
    <location>
        <begin position="1"/>
        <end position="26"/>
    </location>
</feature>
<gene>
    <name evidence="2" type="ORF">I41_32710</name>
</gene>
<dbReference type="NCBIfam" id="TIGR02595">
    <property type="entry name" value="PEP_CTERM"/>
    <property type="match status" value="1"/>
</dbReference>
<dbReference type="OrthoDB" id="274979at2"/>
<dbReference type="RefSeq" id="WP_145433870.1">
    <property type="nucleotide sequence ID" value="NZ_CP036339.1"/>
</dbReference>
<proteinExistence type="predicted"/>
<evidence type="ECO:0000313" key="3">
    <source>
        <dbReference type="Proteomes" id="UP000317909"/>
    </source>
</evidence>
<dbReference type="Proteomes" id="UP000317909">
    <property type="component" value="Chromosome"/>
</dbReference>
<dbReference type="AlphaFoldDB" id="A0A517U0B5"/>
<evidence type="ECO:0000256" key="1">
    <source>
        <dbReference type="SAM" id="SignalP"/>
    </source>
</evidence>
<evidence type="ECO:0008006" key="4">
    <source>
        <dbReference type="Google" id="ProtNLM"/>
    </source>
</evidence>
<protein>
    <recommendedName>
        <fullName evidence="4">PEP-CTERM protein-sorting domain-containing protein</fullName>
    </recommendedName>
</protein>
<dbReference type="PROSITE" id="PS51257">
    <property type="entry name" value="PROKAR_LIPOPROTEIN"/>
    <property type="match status" value="1"/>
</dbReference>
<accession>A0A517U0B5</accession>
<sequence precursor="true">MFRRSGQWTAIWGAMACLAACGSARAAHSFRFQSNLHGATVTGQSSALVAAGAYGMSLTAGPAGAALNETHPQGMGIDSRGVAGALDATSTAGVDKINVLEGPAGGASETITFSFDRSGVIRDLLFDGIKDETLEYFQLTLPNGELLTFVDAEAEFRLTQQGFSLADLSLPNITPLVDGNDDRMGINLPFAAGDAFVLSYGNHPFPTGYVPRQNELGNGARWEGLVIVPEPSGLGLTLCGVGALLGMRRKLL</sequence>
<feature type="chain" id="PRO_5022043501" description="PEP-CTERM protein-sorting domain-containing protein" evidence="1">
    <location>
        <begin position="27"/>
        <end position="252"/>
    </location>
</feature>
<name>A0A517U0B5_9BACT</name>
<dbReference type="KEGG" id="llh:I41_32710"/>
<keyword evidence="1" id="KW-0732">Signal</keyword>
<dbReference type="InterPro" id="IPR013424">
    <property type="entry name" value="Ice-binding_C"/>
</dbReference>
<organism evidence="2 3">
    <name type="scientific">Lacipirellula limnantheis</name>
    <dbReference type="NCBI Taxonomy" id="2528024"/>
    <lineage>
        <taxon>Bacteria</taxon>
        <taxon>Pseudomonadati</taxon>
        <taxon>Planctomycetota</taxon>
        <taxon>Planctomycetia</taxon>
        <taxon>Pirellulales</taxon>
        <taxon>Lacipirellulaceae</taxon>
        <taxon>Lacipirellula</taxon>
    </lineage>
</organism>
<dbReference type="EMBL" id="CP036339">
    <property type="protein sequence ID" value="QDT74077.1"/>
    <property type="molecule type" value="Genomic_DNA"/>
</dbReference>